<dbReference type="CDD" id="cd00207">
    <property type="entry name" value="fer2"/>
    <property type="match status" value="1"/>
</dbReference>
<dbReference type="Proteomes" id="UP001500596">
    <property type="component" value="Unassembled WGS sequence"/>
</dbReference>
<evidence type="ECO:0000256" key="5">
    <source>
        <dbReference type="ARBA" id="ARBA00023002"/>
    </source>
</evidence>
<dbReference type="InterPro" id="IPR017927">
    <property type="entry name" value="FAD-bd_FR_type"/>
</dbReference>
<proteinExistence type="predicted"/>
<accession>A0ABN2H5V3</accession>
<evidence type="ECO:0000259" key="9">
    <source>
        <dbReference type="PROSITE" id="PS51384"/>
    </source>
</evidence>
<evidence type="ECO:0000256" key="6">
    <source>
        <dbReference type="ARBA" id="ARBA00023004"/>
    </source>
</evidence>
<organism evidence="10 11">
    <name type="scientific">Microbacterium lacus</name>
    <dbReference type="NCBI Taxonomy" id="415217"/>
    <lineage>
        <taxon>Bacteria</taxon>
        <taxon>Bacillati</taxon>
        <taxon>Actinomycetota</taxon>
        <taxon>Actinomycetes</taxon>
        <taxon>Micrococcales</taxon>
        <taxon>Microbacteriaceae</taxon>
        <taxon>Microbacterium</taxon>
    </lineage>
</organism>
<dbReference type="Pfam" id="PF00111">
    <property type="entry name" value="Fer2"/>
    <property type="match status" value="1"/>
</dbReference>
<evidence type="ECO:0000256" key="1">
    <source>
        <dbReference type="ARBA" id="ARBA00001974"/>
    </source>
</evidence>
<keyword evidence="2" id="KW-0285">Flavoprotein</keyword>
<keyword evidence="3" id="KW-0001">2Fe-2S</keyword>
<dbReference type="PRINTS" id="PR00409">
    <property type="entry name" value="PHDIOXRDTASE"/>
</dbReference>
<feature type="domain" description="2Fe-2S ferredoxin-type" evidence="8">
    <location>
        <begin position="230"/>
        <end position="315"/>
    </location>
</feature>
<evidence type="ECO:0000256" key="2">
    <source>
        <dbReference type="ARBA" id="ARBA00022630"/>
    </source>
</evidence>
<dbReference type="SUPFAM" id="SSF63380">
    <property type="entry name" value="Riboflavin synthase domain-like"/>
    <property type="match status" value="1"/>
</dbReference>
<keyword evidence="7" id="KW-0411">Iron-sulfur</keyword>
<dbReference type="EMBL" id="BAAAPK010000001">
    <property type="protein sequence ID" value="GAA1682319.1"/>
    <property type="molecule type" value="Genomic_DNA"/>
</dbReference>
<keyword evidence="4" id="KW-0479">Metal-binding</keyword>
<dbReference type="SUPFAM" id="SSF54292">
    <property type="entry name" value="2Fe-2S ferredoxin-like"/>
    <property type="match status" value="1"/>
</dbReference>
<dbReference type="InterPro" id="IPR050415">
    <property type="entry name" value="MRET"/>
</dbReference>
<name>A0ABN2H5V3_9MICO</name>
<dbReference type="Gene3D" id="3.10.20.30">
    <property type="match status" value="1"/>
</dbReference>
<dbReference type="InterPro" id="IPR039261">
    <property type="entry name" value="FNR_nucleotide-bd"/>
</dbReference>
<evidence type="ECO:0000256" key="4">
    <source>
        <dbReference type="ARBA" id="ARBA00022723"/>
    </source>
</evidence>
<evidence type="ECO:0000256" key="7">
    <source>
        <dbReference type="ARBA" id="ARBA00023014"/>
    </source>
</evidence>
<feature type="domain" description="FAD-binding FR-type" evidence="9">
    <location>
        <begin position="7"/>
        <end position="107"/>
    </location>
</feature>
<comment type="cofactor">
    <cofactor evidence="1">
        <name>FAD</name>
        <dbReference type="ChEBI" id="CHEBI:57692"/>
    </cofactor>
</comment>
<sequence length="315" mass="34044">MAVEEGVSERTARVRAMTFEADDVIAVELEPVDGGAADWAPGAHIDLVLPDAPVRQYSLTGAPGSSRYRIAVLREEHSRGGSRAVHERLRPGDVVTLRGPRNHFALEPAAEYFFVAGGIGITPIVPMLHAADRAGARWRLLYLGSTRRRMAFLDEVMGIGSGVVTVVARDEGGRADLATAVAAAPDAAVYACGPERMLSALRELLPEDDGRLRLEYFAAPDIEYEPGGVFAVRLARTGVELTVDPEQSVLEVMRSAGVEVLTDCEEGICGSCETHVLEGEVEHRDFVLTSQERERMDCMMVCVSRASCPLLVLDA</sequence>
<dbReference type="SUPFAM" id="SSF52343">
    <property type="entry name" value="Ferredoxin reductase-like, C-terminal NADP-linked domain"/>
    <property type="match status" value="1"/>
</dbReference>
<comment type="caution">
    <text evidence="10">The sequence shown here is derived from an EMBL/GenBank/DDBJ whole genome shotgun (WGS) entry which is preliminary data.</text>
</comment>
<evidence type="ECO:0000256" key="3">
    <source>
        <dbReference type="ARBA" id="ARBA00022714"/>
    </source>
</evidence>
<dbReference type="PROSITE" id="PS00197">
    <property type="entry name" value="2FE2S_FER_1"/>
    <property type="match status" value="1"/>
</dbReference>
<dbReference type="Gene3D" id="2.40.30.10">
    <property type="entry name" value="Translation factors"/>
    <property type="match status" value="1"/>
</dbReference>
<gene>
    <name evidence="10" type="ORF">GCM10009807_27790</name>
</gene>
<dbReference type="PROSITE" id="PS51384">
    <property type="entry name" value="FAD_FR"/>
    <property type="match status" value="1"/>
</dbReference>
<keyword evidence="11" id="KW-1185">Reference proteome</keyword>
<dbReference type="InterPro" id="IPR001041">
    <property type="entry name" value="2Fe-2S_ferredoxin-type"/>
</dbReference>
<dbReference type="PROSITE" id="PS51085">
    <property type="entry name" value="2FE2S_FER_2"/>
    <property type="match status" value="1"/>
</dbReference>
<keyword evidence="6" id="KW-0408">Iron</keyword>
<dbReference type="InterPro" id="IPR012675">
    <property type="entry name" value="Beta-grasp_dom_sf"/>
</dbReference>
<dbReference type="Gene3D" id="3.40.50.80">
    <property type="entry name" value="Nucleotide-binding domain of ferredoxin-NADP reductase (FNR) module"/>
    <property type="match status" value="1"/>
</dbReference>
<dbReference type="PANTHER" id="PTHR47354">
    <property type="entry name" value="NADH OXIDOREDUCTASE HCR"/>
    <property type="match status" value="1"/>
</dbReference>
<dbReference type="PANTHER" id="PTHR47354:SF1">
    <property type="entry name" value="CARNITINE MONOOXYGENASE REDUCTASE SUBUNIT"/>
    <property type="match status" value="1"/>
</dbReference>
<protein>
    <submittedName>
        <fullName evidence="10">PDR/VanB family oxidoreductase</fullName>
    </submittedName>
</protein>
<dbReference type="InterPro" id="IPR006058">
    <property type="entry name" value="2Fe2S_fd_BS"/>
</dbReference>
<evidence type="ECO:0000313" key="10">
    <source>
        <dbReference type="EMBL" id="GAA1682319.1"/>
    </source>
</evidence>
<evidence type="ECO:0000313" key="11">
    <source>
        <dbReference type="Proteomes" id="UP001500596"/>
    </source>
</evidence>
<dbReference type="RefSeq" id="WP_344055482.1">
    <property type="nucleotide sequence ID" value="NZ_BAAAPK010000001.1"/>
</dbReference>
<evidence type="ECO:0000259" key="8">
    <source>
        <dbReference type="PROSITE" id="PS51085"/>
    </source>
</evidence>
<dbReference type="InterPro" id="IPR036010">
    <property type="entry name" value="2Fe-2S_ferredoxin-like_sf"/>
</dbReference>
<dbReference type="InterPro" id="IPR017938">
    <property type="entry name" value="Riboflavin_synthase-like_b-brl"/>
</dbReference>
<dbReference type="CDD" id="cd06185">
    <property type="entry name" value="PDR_like"/>
    <property type="match status" value="1"/>
</dbReference>
<reference evidence="10 11" key="1">
    <citation type="journal article" date="2019" name="Int. J. Syst. Evol. Microbiol.">
        <title>The Global Catalogue of Microorganisms (GCM) 10K type strain sequencing project: providing services to taxonomists for standard genome sequencing and annotation.</title>
        <authorList>
            <consortium name="The Broad Institute Genomics Platform"/>
            <consortium name="The Broad Institute Genome Sequencing Center for Infectious Disease"/>
            <person name="Wu L."/>
            <person name="Ma J."/>
        </authorList>
    </citation>
    <scope>NUCLEOTIDE SEQUENCE [LARGE SCALE GENOMIC DNA]</scope>
    <source>
        <strain evidence="10 11">JCM 15575</strain>
    </source>
</reference>
<keyword evidence="5" id="KW-0560">Oxidoreductase</keyword>